<dbReference type="InterPro" id="IPR015424">
    <property type="entry name" value="PyrdxlP-dep_Trfase"/>
</dbReference>
<proteinExistence type="predicted"/>
<sequence>GIPTRIFYSDPVHAQPAYGSYLLASGDVPVATSASLQVLSLPIYPYLDAPTQDRIVVSAISAIKSLRDGEER</sequence>
<evidence type="ECO:0008006" key="2">
    <source>
        <dbReference type="Google" id="ProtNLM"/>
    </source>
</evidence>
<dbReference type="SUPFAM" id="SSF53383">
    <property type="entry name" value="PLP-dependent transferases"/>
    <property type="match status" value="1"/>
</dbReference>
<reference evidence="1" key="1">
    <citation type="submission" date="2018-05" db="EMBL/GenBank/DDBJ databases">
        <authorList>
            <person name="Lanie J.A."/>
            <person name="Ng W.-L."/>
            <person name="Kazmierczak K.M."/>
            <person name="Andrzejewski T.M."/>
            <person name="Davidsen T.M."/>
            <person name="Wayne K.J."/>
            <person name="Tettelin H."/>
            <person name="Glass J.I."/>
            <person name="Rusch D."/>
            <person name="Podicherti R."/>
            <person name="Tsui H.-C.T."/>
            <person name="Winkler M.E."/>
        </authorList>
    </citation>
    <scope>NUCLEOTIDE SEQUENCE</scope>
</reference>
<dbReference type="InterPro" id="IPR000653">
    <property type="entry name" value="DegT/StrS_aminotransferase"/>
</dbReference>
<protein>
    <recommendedName>
        <fullName evidence="2">DegT/DnrJ/EryC1/StrS aminotransferase family protein</fullName>
    </recommendedName>
</protein>
<organism evidence="1">
    <name type="scientific">marine metagenome</name>
    <dbReference type="NCBI Taxonomy" id="408172"/>
    <lineage>
        <taxon>unclassified sequences</taxon>
        <taxon>metagenomes</taxon>
        <taxon>ecological metagenomes</taxon>
    </lineage>
</organism>
<dbReference type="Gene3D" id="3.90.1150.10">
    <property type="entry name" value="Aspartate Aminotransferase, domain 1"/>
    <property type="match status" value="1"/>
</dbReference>
<dbReference type="Pfam" id="PF01041">
    <property type="entry name" value="DegT_DnrJ_EryC1"/>
    <property type="match status" value="1"/>
</dbReference>
<dbReference type="AlphaFoldDB" id="A0A383AZQ2"/>
<feature type="non-terminal residue" evidence="1">
    <location>
        <position position="1"/>
    </location>
</feature>
<gene>
    <name evidence="1" type="ORF">METZ01_LOCUS465917</name>
</gene>
<evidence type="ECO:0000313" key="1">
    <source>
        <dbReference type="EMBL" id="SVE13063.1"/>
    </source>
</evidence>
<accession>A0A383AZQ2</accession>
<dbReference type="EMBL" id="UINC01196170">
    <property type="protein sequence ID" value="SVE13063.1"/>
    <property type="molecule type" value="Genomic_DNA"/>
</dbReference>
<dbReference type="InterPro" id="IPR015422">
    <property type="entry name" value="PyrdxlP-dep_Trfase_small"/>
</dbReference>
<name>A0A383AZQ2_9ZZZZ</name>